<proteinExistence type="predicted"/>
<feature type="region of interest" description="Disordered" evidence="1">
    <location>
        <begin position="189"/>
        <end position="212"/>
    </location>
</feature>
<feature type="transmembrane region" description="Helical" evidence="2">
    <location>
        <begin position="280"/>
        <end position="305"/>
    </location>
</feature>
<sequence>MPGIGRERRHPETRVSEIGRERVAGATTGATGGTLRRVSWGAILAGAILALMIQFMLGLFGLGVGLSSPGGSASGIFSVSGLWAVLVVLVGVFVGAFAAGRFAGIPSRIDGALHGVVTWAVTALLALYLLSSGAASLVGGAFGVLGQSVETMARAAETLAPGSSSLADVLEGSAQPLFAAAAAQPAAAQDGETADDASASGEQAPRSAVASRADRDAAYTQVLAALSAADGEARGPAVDAVARVAGVARPEAERRFAAFAERFAAARAEMESARSTAAGALARASLAAFVAMLLGMAVGAAGGILGRPDRIAETRTPRH</sequence>
<keyword evidence="2" id="KW-1133">Transmembrane helix</keyword>
<evidence type="ECO:0000256" key="2">
    <source>
        <dbReference type="SAM" id="Phobius"/>
    </source>
</evidence>
<feature type="region of interest" description="Disordered" evidence="1">
    <location>
        <begin position="1"/>
        <end position="21"/>
    </location>
</feature>
<feature type="transmembrane region" description="Helical" evidence="2">
    <location>
        <begin position="111"/>
        <end position="130"/>
    </location>
</feature>
<evidence type="ECO:0000256" key="1">
    <source>
        <dbReference type="SAM" id="MobiDB-lite"/>
    </source>
</evidence>
<reference evidence="3" key="1">
    <citation type="submission" date="2022-12" db="EMBL/GenBank/DDBJ databases">
        <title>Jiella pelagia sp. nov., isolated from phosphonate enriched culture of Northwest Pacific surface seawater.</title>
        <authorList>
            <person name="Shin D.Y."/>
            <person name="Hwang C.Y."/>
        </authorList>
    </citation>
    <scope>NUCLEOTIDE SEQUENCE</scope>
    <source>
        <strain evidence="3">HL-NP1</strain>
    </source>
</reference>
<keyword evidence="2" id="KW-0472">Membrane</keyword>
<evidence type="ECO:0000313" key="3">
    <source>
        <dbReference type="EMBL" id="WAP70236.1"/>
    </source>
</evidence>
<dbReference type="RefSeq" id="WP_268882706.1">
    <property type="nucleotide sequence ID" value="NZ_CP114029.1"/>
</dbReference>
<keyword evidence="2" id="KW-0812">Transmembrane</keyword>
<dbReference type="EMBL" id="CP114029">
    <property type="protein sequence ID" value="WAP70236.1"/>
    <property type="molecule type" value="Genomic_DNA"/>
</dbReference>
<feature type="transmembrane region" description="Helical" evidence="2">
    <location>
        <begin position="42"/>
        <end position="64"/>
    </location>
</feature>
<protein>
    <recommendedName>
        <fullName evidence="5">PhnA-like protein</fullName>
    </recommendedName>
</protein>
<evidence type="ECO:0000313" key="4">
    <source>
        <dbReference type="Proteomes" id="UP001164020"/>
    </source>
</evidence>
<evidence type="ECO:0008006" key="5">
    <source>
        <dbReference type="Google" id="ProtNLM"/>
    </source>
</evidence>
<keyword evidence="4" id="KW-1185">Reference proteome</keyword>
<gene>
    <name evidence="3" type="ORF">OH818_09095</name>
</gene>
<name>A0ABY7C4U6_9HYPH</name>
<accession>A0ABY7C4U6</accession>
<organism evidence="3 4">
    <name type="scientific">Jiella pelagia</name>
    <dbReference type="NCBI Taxonomy" id="2986949"/>
    <lineage>
        <taxon>Bacteria</taxon>
        <taxon>Pseudomonadati</taxon>
        <taxon>Pseudomonadota</taxon>
        <taxon>Alphaproteobacteria</taxon>
        <taxon>Hyphomicrobiales</taxon>
        <taxon>Aurantimonadaceae</taxon>
        <taxon>Jiella</taxon>
    </lineage>
</organism>
<feature type="transmembrane region" description="Helical" evidence="2">
    <location>
        <begin position="76"/>
        <end position="99"/>
    </location>
</feature>
<dbReference type="Proteomes" id="UP001164020">
    <property type="component" value="Chromosome"/>
</dbReference>